<reference evidence="1 2" key="1">
    <citation type="submission" date="2015-07" db="EMBL/GenBank/DDBJ databases">
        <authorList>
            <person name="Ju K.-S."/>
            <person name="Doroghazi J.R."/>
            <person name="Metcalf W.W."/>
        </authorList>
    </citation>
    <scope>NUCLEOTIDE SEQUENCE [LARGE SCALE GENOMIC DNA]</scope>
    <source>
        <strain evidence="1 2">NRRL B-3589</strain>
    </source>
</reference>
<dbReference type="Gene3D" id="2.30.30.40">
    <property type="entry name" value="SH3 Domains"/>
    <property type="match status" value="1"/>
</dbReference>
<proteinExistence type="predicted"/>
<comment type="caution">
    <text evidence="1">The sequence shown here is derived from an EMBL/GenBank/DDBJ whole genome shotgun (WGS) entry which is preliminary data.</text>
</comment>
<evidence type="ECO:0000313" key="1">
    <source>
        <dbReference type="EMBL" id="KOG89098.1"/>
    </source>
</evidence>
<organism evidence="1 2">
    <name type="scientific">Streptomyces varsoviensis</name>
    <dbReference type="NCBI Taxonomy" id="67373"/>
    <lineage>
        <taxon>Bacteria</taxon>
        <taxon>Bacillati</taxon>
        <taxon>Actinomycetota</taxon>
        <taxon>Actinomycetes</taxon>
        <taxon>Kitasatosporales</taxon>
        <taxon>Streptomycetaceae</taxon>
        <taxon>Streptomyces</taxon>
    </lineage>
</organism>
<keyword evidence="2" id="KW-1185">Reference proteome</keyword>
<accession>A0ABR5J6W5</accession>
<feature type="non-terminal residue" evidence="1">
    <location>
        <position position="1"/>
    </location>
</feature>
<protein>
    <recommendedName>
        <fullName evidence="3">SH3b domain-containing protein</fullName>
    </recommendedName>
</protein>
<evidence type="ECO:0000313" key="2">
    <source>
        <dbReference type="Proteomes" id="UP000037020"/>
    </source>
</evidence>
<gene>
    <name evidence="1" type="ORF">ADK38_16140</name>
</gene>
<name>A0ABR5J6W5_9ACTN</name>
<evidence type="ECO:0008006" key="3">
    <source>
        <dbReference type="Google" id="ProtNLM"/>
    </source>
</evidence>
<dbReference type="Proteomes" id="UP000037020">
    <property type="component" value="Unassembled WGS sequence"/>
</dbReference>
<dbReference type="EMBL" id="LGUT01001361">
    <property type="protein sequence ID" value="KOG89098.1"/>
    <property type="molecule type" value="Genomic_DNA"/>
</dbReference>
<sequence length="100" mass="11025">AQAAPARPYGTVTSSSGLFERQYPSTDSAVRGSLKHGAQVGLRCKVRAQNIGGNTIWYLLRDRATWVTAKYVDNTGDVKYCKDVQRSKVVHYPAAKRPRG</sequence>